<keyword evidence="2" id="KW-1185">Reference proteome</keyword>
<accession>A0A1I3K9C0</accession>
<evidence type="ECO:0000313" key="2">
    <source>
        <dbReference type="Proteomes" id="UP000243606"/>
    </source>
</evidence>
<proteinExistence type="predicted"/>
<dbReference type="AlphaFoldDB" id="A0A1I3K9C0"/>
<dbReference type="Proteomes" id="UP000243606">
    <property type="component" value="Unassembled WGS sequence"/>
</dbReference>
<dbReference type="EMBL" id="FOQL01000003">
    <property type="protein sequence ID" value="SFI69092.1"/>
    <property type="molecule type" value="Genomic_DNA"/>
</dbReference>
<name>A0A1I3K9C0_9PSED</name>
<reference evidence="2" key="1">
    <citation type="submission" date="2016-10" db="EMBL/GenBank/DDBJ databases">
        <authorList>
            <person name="Varghese N."/>
            <person name="Submissions S."/>
        </authorList>
    </citation>
    <scope>NUCLEOTIDE SEQUENCE [LARGE SCALE GENOMIC DNA]</scope>
    <source>
        <strain evidence="2">LMG 24016</strain>
    </source>
</reference>
<gene>
    <name evidence="1" type="ORF">SAMN05216206_2756</name>
</gene>
<dbReference type="RefSeq" id="WP_090242825.1">
    <property type="nucleotide sequence ID" value="NZ_FOQL01000003.1"/>
</dbReference>
<protein>
    <submittedName>
        <fullName evidence="1">Uncharacterized protein</fullName>
    </submittedName>
</protein>
<evidence type="ECO:0000313" key="1">
    <source>
        <dbReference type="EMBL" id="SFI69092.1"/>
    </source>
</evidence>
<dbReference type="STRING" id="425504.SAMN05216206_2756"/>
<sequence>MATKQHIYEGVVPPTDTFIAETGSHYIDTNNGTIWFAVDSGVYEGVPYTYWSEMKVVSNLLPPVQGGGFGTNSKFDFEGVLDAGSGVNLGNAGTIYTNVTIQVSGTGERSYTVPGSEPCYYKANSDGAGNMLFMVTPLNIYVG</sequence>
<organism evidence="1 2">
    <name type="scientific">Pseudomonas guineae</name>
    <dbReference type="NCBI Taxonomy" id="425504"/>
    <lineage>
        <taxon>Bacteria</taxon>
        <taxon>Pseudomonadati</taxon>
        <taxon>Pseudomonadota</taxon>
        <taxon>Gammaproteobacteria</taxon>
        <taxon>Pseudomonadales</taxon>
        <taxon>Pseudomonadaceae</taxon>
        <taxon>Pseudomonas</taxon>
    </lineage>
</organism>